<keyword evidence="1" id="KW-0472">Membrane</keyword>
<evidence type="ECO:0000313" key="3">
    <source>
        <dbReference type="EMBL" id="TFY67382.1"/>
    </source>
</evidence>
<dbReference type="AlphaFoldDB" id="A0A4Y9YYN8"/>
<protein>
    <recommendedName>
        <fullName evidence="2">DUF6533 domain-containing protein</fullName>
    </recommendedName>
</protein>
<keyword evidence="1" id="KW-0812">Transmembrane</keyword>
<evidence type="ECO:0000256" key="1">
    <source>
        <dbReference type="SAM" id="Phobius"/>
    </source>
</evidence>
<name>A0A4Y9YYN8_9APHY</name>
<reference evidence="3 4" key="1">
    <citation type="submission" date="2019-01" db="EMBL/GenBank/DDBJ databases">
        <title>Genome sequencing of the rare red list fungi Fomitopsis rosea.</title>
        <authorList>
            <person name="Buettner E."/>
            <person name="Kellner H."/>
        </authorList>
    </citation>
    <scope>NUCLEOTIDE SEQUENCE [LARGE SCALE GENOMIC DNA]</scope>
    <source>
        <strain evidence="3 4">DSM 105464</strain>
    </source>
</reference>
<dbReference type="InterPro" id="IPR045340">
    <property type="entry name" value="DUF6533"/>
</dbReference>
<feature type="domain" description="DUF6533" evidence="2">
    <location>
        <begin position="16"/>
        <end position="45"/>
    </location>
</feature>
<dbReference type="EMBL" id="SEKV01000055">
    <property type="protein sequence ID" value="TFY67382.1"/>
    <property type="molecule type" value="Genomic_DNA"/>
</dbReference>
<sequence>MSVSASDLQALEVSKYLAGVGVTLVLYDHLLNLPREIQYVWQEPPLFLAICVLADVYLREAGLIYFAVVLSGIAPMDRNVKVGHDFIKIALTSLMGALGDRCASFTIFAVVYGLFSNASVHSYILFRLYRIWDDRKFVKYVLGVAFFICMAGTIVSDGYVLKQLTAEVQYVHFDSVYPAATCVFPKKSWYLIGSWAGMVAFDLFALSMVLLSSLMTPRRPNTAIVGVLYKQGFYTFLAFLRKIYIIISWHRVDEYGQVLRLSRLLPTIFGSAAYTLLMPPITWALDGILSFRLFLKIKQVENSSRRHWSKYDAGSRNRGHLHIGPQLPTILVFEEIEMDLK</sequence>
<dbReference type="Proteomes" id="UP000298390">
    <property type="component" value="Unassembled WGS sequence"/>
</dbReference>
<dbReference type="Pfam" id="PF20151">
    <property type="entry name" value="DUF6533"/>
    <property type="match status" value="1"/>
</dbReference>
<feature type="transmembrane region" description="Helical" evidence="1">
    <location>
        <begin position="137"/>
        <end position="155"/>
    </location>
</feature>
<feature type="transmembrane region" description="Helical" evidence="1">
    <location>
        <begin position="272"/>
        <end position="295"/>
    </location>
</feature>
<proteinExistence type="predicted"/>
<organism evidence="3 4">
    <name type="scientific">Rhodofomes roseus</name>
    <dbReference type="NCBI Taxonomy" id="34475"/>
    <lineage>
        <taxon>Eukaryota</taxon>
        <taxon>Fungi</taxon>
        <taxon>Dikarya</taxon>
        <taxon>Basidiomycota</taxon>
        <taxon>Agaricomycotina</taxon>
        <taxon>Agaricomycetes</taxon>
        <taxon>Polyporales</taxon>
        <taxon>Rhodofomes</taxon>
    </lineage>
</organism>
<evidence type="ECO:0000259" key="2">
    <source>
        <dbReference type="Pfam" id="PF20151"/>
    </source>
</evidence>
<feature type="transmembrane region" description="Helical" evidence="1">
    <location>
        <begin position="232"/>
        <end position="252"/>
    </location>
</feature>
<feature type="transmembrane region" description="Helical" evidence="1">
    <location>
        <begin position="189"/>
        <end position="211"/>
    </location>
</feature>
<accession>A0A4Y9YYN8</accession>
<evidence type="ECO:0000313" key="4">
    <source>
        <dbReference type="Proteomes" id="UP000298390"/>
    </source>
</evidence>
<feature type="transmembrane region" description="Helical" evidence="1">
    <location>
        <begin position="103"/>
        <end position="125"/>
    </location>
</feature>
<comment type="caution">
    <text evidence="3">The sequence shown here is derived from an EMBL/GenBank/DDBJ whole genome shotgun (WGS) entry which is preliminary data.</text>
</comment>
<keyword evidence="1" id="KW-1133">Transmembrane helix</keyword>
<gene>
    <name evidence="3" type="ORF">EVJ58_g1652</name>
</gene>